<dbReference type="PROSITE" id="PS00622">
    <property type="entry name" value="HTH_LUXR_1"/>
    <property type="match status" value="1"/>
</dbReference>
<dbReference type="PRINTS" id="PR00038">
    <property type="entry name" value="HTHLUXR"/>
</dbReference>
<evidence type="ECO:0000259" key="7">
    <source>
        <dbReference type="PROSITE" id="PS50110"/>
    </source>
</evidence>
<evidence type="ECO:0000313" key="9">
    <source>
        <dbReference type="EMBL" id="QUO40099.1"/>
    </source>
</evidence>
<evidence type="ECO:0000256" key="1">
    <source>
        <dbReference type="ARBA" id="ARBA00022553"/>
    </source>
</evidence>
<evidence type="ECO:0000256" key="2">
    <source>
        <dbReference type="ARBA" id="ARBA00023015"/>
    </source>
</evidence>
<dbReference type="EMBL" id="CP073708">
    <property type="protein sequence ID" value="QUO40099.1"/>
    <property type="molecule type" value="Genomic_DNA"/>
</dbReference>
<dbReference type="GO" id="GO:0003677">
    <property type="term" value="F:DNA binding"/>
    <property type="evidence" value="ECO:0007669"/>
    <property type="project" value="UniProtKB-KW"/>
</dbReference>
<evidence type="ECO:0000256" key="5">
    <source>
        <dbReference type="PROSITE-ProRule" id="PRU00169"/>
    </source>
</evidence>
<name>A0A7T5JMH8_9BACL</name>
<dbReference type="PROSITE" id="PS50043">
    <property type="entry name" value="HTH_LUXR_2"/>
    <property type="match status" value="1"/>
</dbReference>
<dbReference type="Gene3D" id="3.40.50.2300">
    <property type="match status" value="1"/>
</dbReference>
<keyword evidence="4" id="KW-0804">Transcription</keyword>
<feature type="domain" description="Response regulatory" evidence="7">
    <location>
        <begin position="5"/>
        <end position="121"/>
    </location>
</feature>
<feature type="modified residue" description="4-aspartylphosphate" evidence="5">
    <location>
        <position position="56"/>
    </location>
</feature>
<dbReference type="SUPFAM" id="SSF46894">
    <property type="entry name" value="C-terminal effector domain of the bipartite response regulators"/>
    <property type="match status" value="1"/>
</dbReference>
<dbReference type="PANTHER" id="PTHR43214">
    <property type="entry name" value="TWO-COMPONENT RESPONSE REGULATOR"/>
    <property type="match status" value="1"/>
</dbReference>
<reference evidence="9" key="2">
    <citation type="submission" date="2021-04" db="EMBL/GenBank/DDBJ databases">
        <title>Brevibacillus composti FJAT-54423, complete genome.</title>
        <authorList>
            <person name="Tang R."/>
        </authorList>
    </citation>
    <scope>NUCLEOTIDE SEQUENCE</scope>
    <source>
        <strain evidence="9">FJAT-54424</strain>
    </source>
</reference>
<dbReference type="SMART" id="SM00448">
    <property type="entry name" value="REC"/>
    <property type="match status" value="1"/>
</dbReference>
<dbReference type="GO" id="GO:0006355">
    <property type="term" value="P:regulation of DNA-templated transcription"/>
    <property type="evidence" value="ECO:0007669"/>
    <property type="project" value="InterPro"/>
</dbReference>
<dbReference type="Pfam" id="PF00072">
    <property type="entry name" value="Response_reg"/>
    <property type="match status" value="1"/>
</dbReference>
<dbReference type="CDD" id="cd06170">
    <property type="entry name" value="LuxR_C_like"/>
    <property type="match status" value="1"/>
</dbReference>
<feature type="domain" description="HTH luxR-type" evidence="6">
    <location>
        <begin position="146"/>
        <end position="211"/>
    </location>
</feature>
<dbReference type="Pfam" id="PF00196">
    <property type="entry name" value="GerE"/>
    <property type="match status" value="1"/>
</dbReference>
<reference evidence="8 10" key="1">
    <citation type="submission" date="2020-12" db="EMBL/GenBank/DDBJ databases">
        <title>strain FJAT-54423T represents a novel species of the genus Brevibacillus.</title>
        <authorList>
            <person name="Tang R."/>
        </authorList>
    </citation>
    <scope>NUCLEOTIDE SEQUENCE [LARGE SCALE GENOMIC DNA]</scope>
    <source>
        <strain evidence="8 10">FJAT-54423</strain>
    </source>
</reference>
<keyword evidence="2" id="KW-0805">Transcription regulation</keyword>
<dbReference type="InterPro" id="IPR001789">
    <property type="entry name" value="Sig_transdc_resp-reg_receiver"/>
</dbReference>
<dbReference type="Proteomes" id="UP000595847">
    <property type="component" value="Chromosome"/>
</dbReference>
<evidence type="ECO:0000256" key="3">
    <source>
        <dbReference type="ARBA" id="ARBA00023125"/>
    </source>
</evidence>
<dbReference type="PANTHER" id="PTHR43214:SF43">
    <property type="entry name" value="TWO-COMPONENT RESPONSE REGULATOR"/>
    <property type="match status" value="1"/>
</dbReference>
<dbReference type="InterPro" id="IPR000792">
    <property type="entry name" value="Tscrpt_reg_LuxR_C"/>
</dbReference>
<protein>
    <submittedName>
        <fullName evidence="8">Response regulator transcription factor</fullName>
    </submittedName>
</protein>
<dbReference type="InterPro" id="IPR011006">
    <property type="entry name" value="CheY-like_superfamily"/>
</dbReference>
<gene>
    <name evidence="8" type="ORF">JD108_13885</name>
    <name evidence="9" type="ORF">KDJ56_13830</name>
</gene>
<dbReference type="SUPFAM" id="SSF52172">
    <property type="entry name" value="CheY-like"/>
    <property type="match status" value="1"/>
</dbReference>
<dbReference type="InterPro" id="IPR016032">
    <property type="entry name" value="Sig_transdc_resp-reg_C-effctor"/>
</dbReference>
<dbReference type="EMBL" id="CP066308">
    <property type="protein sequence ID" value="QQE73021.1"/>
    <property type="molecule type" value="Genomic_DNA"/>
</dbReference>
<dbReference type="AlphaFoldDB" id="A0A7T5JMH8"/>
<sequence length="221" mass="25176">MNAYRVLIADDHPMARMAIRSLLEQDPSFEVVGEATNGEEAYRMCGDLQPDLVLMDISMPRWTGLEATREVKKAYPHIKVVILSVSDDVGDLITAIQFGAQGYLLKNLEPDDWITYLHALLGEDSELSREMAARLFTRFRREESMDEPVPDILTPREREIVMYVGAGKTNREISDALIIAENTVKNHIKNILEKLQLVNRVQLAAYAVRHHLVLKTNDEHH</sequence>
<proteinExistence type="predicted"/>
<evidence type="ECO:0000313" key="11">
    <source>
        <dbReference type="Proteomes" id="UP000677234"/>
    </source>
</evidence>
<keyword evidence="11" id="KW-1185">Reference proteome</keyword>
<dbReference type="GO" id="GO:0000160">
    <property type="term" value="P:phosphorelay signal transduction system"/>
    <property type="evidence" value="ECO:0007669"/>
    <property type="project" value="InterPro"/>
</dbReference>
<dbReference type="RefSeq" id="WP_198826653.1">
    <property type="nucleotide sequence ID" value="NZ_CP066308.1"/>
</dbReference>
<dbReference type="InterPro" id="IPR039420">
    <property type="entry name" value="WalR-like"/>
</dbReference>
<evidence type="ECO:0000259" key="6">
    <source>
        <dbReference type="PROSITE" id="PS50043"/>
    </source>
</evidence>
<keyword evidence="3" id="KW-0238">DNA-binding</keyword>
<accession>A0A7T5JMH8</accession>
<dbReference type="InterPro" id="IPR058245">
    <property type="entry name" value="NreC/VraR/RcsB-like_REC"/>
</dbReference>
<organism evidence="8 10">
    <name type="scientific">Brevibacillus composti</name>
    <dbReference type="NCBI Taxonomy" id="2796470"/>
    <lineage>
        <taxon>Bacteria</taxon>
        <taxon>Bacillati</taxon>
        <taxon>Bacillota</taxon>
        <taxon>Bacilli</taxon>
        <taxon>Bacillales</taxon>
        <taxon>Paenibacillaceae</taxon>
        <taxon>Brevibacillus</taxon>
    </lineage>
</organism>
<evidence type="ECO:0000256" key="4">
    <source>
        <dbReference type="ARBA" id="ARBA00023163"/>
    </source>
</evidence>
<dbReference type="KEGG" id="bcop:JD108_13885"/>
<dbReference type="Proteomes" id="UP000677234">
    <property type="component" value="Chromosome"/>
</dbReference>
<dbReference type="CDD" id="cd17535">
    <property type="entry name" value="REC_NarL-like"/>
    <property type="match status" value="1"/>
</dbReference>
<evidence type="ECO:0000313" key="8">
    <source>
        <dbReference type="EMBL" id="QQE73021.1"/>
    </source>
</evidence>
<evidence type="ECO:0000313" key="10">
    <source>
        <dbReference type="Proteomes" id="UP000595847"/>
    </source>
</evidence>
<dbReference type="PROSITE" id="PS50110">
    <property type="entry name" value="RESPONSE_REGULATORY"/>
    <property type="match status" value="1"/>
</dbReference>
<dbReference type="SMART" id="SM00421">
    <property type="entry name" value="HTH_LUXR"/>
    <property type="match status" value="1"/>
</dbReference>
<keyword evidence="1 5" id="KW-0597">Phosphoprotein</keyword>